<dbReference type="GO" id="GO:0016075">
    <property type="term" value="P:rRNA catabolic process"/>
    <property type="evidence" value="ECO:0007669"/>
    <property type="project" value="TreeGrafter"/>
</dbReference>
<sequence length="140" mass="15023">MEEINLKPLNCELNFLSNSDGSAIVAQGDTVVVASVNGPLDVKSQNQSIEKATLEVLFSTKGGKPSVGDRYKENAIKQTCESAVLGSLYPRSGVTITLQELEDYGGVVKVKGGTGIKIRTRTGTLEIEGEKRVQDEHVND</sequence>
<feature type="domain" description="Exoribonuclease phosphorolytic" evidence="6">
    <location>
        <begin position="6"/>
        <end position="108"/>
    </location>
</feature>
<dbReference type="InterPro" id="IPR050080">
    <property type="entry name" value="RNase_PH"/>
</dbReference>
<dbReference type="STRING" id="151549.A0A4C1YVK6"/>
<organism evidence="7 8">
    <name type="scientific">Eumeta variegata</name>
    <name type="common">Bagworm moth</name>
    <name type="synonym">Eumeta japonica</name>
    <dbReference type="NCBI Taxonomy" id="151549"/>
    <lineage>
        <taxon>Eukaryota</taxon>
        <taxon>Metazoa</taxon>
        <taxon>Ecdysozoa</taxon>
        <taxon>Arthropoda</taxon>
        <taxon>Hexapoda</taxon>
        <taxon>Insecta</taxon>
        <taxon>Pterygota</taxon>
        <taxon>Neoptera</taxon>
        <taxon>Endopterygota</taxon>
        <taxon>Lepidoptera</taxon>
        <taxon>Glossata</taxon>
        <taxon>Ditrysia</taxon>
        <taxon>Tineoidea</taxon>
        <taxon>Psychidae</taxon>
        <taxon>Oiketicinae</taxon>
        <taxon>Eumeta</taxon>
    </lineage>
</organism>
<dbReference type="SUPFAM" id="SSF54211">
    <property type="entry name" value="Ribosomal protein S5 domain 2-like"/>
    <property type="match status" value="1"/>
</dbReference>
<dbReference type="InterPro" id="IPR020568">
    <property type="entry name" value="Ribosomal_Su5_D2-typ_SF"/>
</dbReference>
<dbReference type="GO" id="GO:0005730">
    <property type="term" value="C:nucleolus"/>
    <property type="evidence" value="ECO:0007669"/>
    <property type="project" value="TreeGrafter"/>
</dbReference>
<comment type="caution">
    <text evidence="7">The sequence shown here is derived from an EMBL/GenBank/DDBJ whole genome shotgun (WGS) entry which is preliminary data.</text>
</comment>
<dbReference type="PANTHER" id="PTHR11953:SF1">
    <property type="entry name" value="EXOSOME COMPLEX COMPONENT RRP46"/>
    <property type="match status" value="1"/>
</dbReference>
<proteinExistence type="inferred from homology"/>
<evidence type="ECO:0000313" key="7">
    <source>
        <dbReference type="EMBL" id="GBP78962.1"/>
    </source>
</evidence>
<evidence type="ECO:0000256" key="3">
    <source>
        <dbReference type="ARBA" id="ARBA00022552"/>
    </source>
</evidence>
<protein>
    <submittedName>
        <fullName evidence="7">Exosome complex component RRP46</fullName>
    </submittedName>
</protein>
<dbReference type="GO" id="GO:0034475">
    <property type="term" value="P:U4 snRNA 3'-end processing"/>
    <property type="evidence" value="ECO:0007669"/>
    <property type="project" value="TreeGrafter"/>
</dbReference>
<keyword evidence="8" id="KW-1185">Reference proteome</keyword>
<dbReference type="GO" id="GO:0000177">
    <property type="term" value="C:cytoplasmic exosome (RNase complex)"/>
    <property type="evidence" value="ECO:0007669"/>
    <property type="project" value="TreeGrafter"/>
</dbReference>
<name>A0A4C1YVK6_EUMVA</name>
<dbReference type="GO" id="GO:0071028">
    <property type="term" value="P:nuclear mRNA surveillance"/>
    <property type="evidence" value="ECO:0007669"/>
    <property type="project" value="TreeGrafter"/>
</dbReference>
<evidence type="ECO:0000259" key="6">
    <source>
        <dbReference type="Pfam" id="PF01138"/>
    </source>
</evidence>
<comment type="similarity">
    <text evidence="2">Belongs to the RNase PH family.</text>
</comment>
<dbReference type="EMBL" id="BGZK01001394">
    <property type="protein sequence ID" value="GBP78962.1"/>
    <property type="molecule type" value="Genomic_DNA"/>
</dbReference>
<dbReference type="GO" id="GO:0006364">
    <property type="term" value="P:rRNA processing"/>
    <property type="evidence" value="ECO:0007669"/>
    <property type="project" value="UniProtKB-KW"/>
</dbReference>
<evidence type="ECO:0000256" key="5">
    <source>
        <dbReference type="ARBA" id="ARBA00023242"/>
    </source>
</evidence>
<reference evidence="7 8" key="1">
    <citation type="journal article" date="2019" name="Commun. Biol.">
        <title>The bagworm genome reveals a unique fibroin gene that provides high tensile strength.</title>
        <authorList>
            <person name="Kono N."/>
            <person name="Nakamura H."/>
            <person name="Ohtoshi R."/>
            <person name="Tomita M."/>
            <person name="Numata K."/>
            <person name="Arakawa K."/>
        </authorList>
    </citation>
    <scope>NUCLEOTIDE SEQUENCE [LARGE SCALE GENOMIC DNA]</scope>
</reference>
<dbReference type="AlphaFoldDB" id="A0A4C1YVK6"/>
<gene>
    <name evidence="7" type="primary">EXOSC5</name>
    <name evidence="7" type="ORF">EVAR_57838_1</name>
</gene>
<dbReference type="OrthoDB" id="27298at2759"/>
<keyword evidence="5" id="KW-0539">Nucleus</keyword>
<evidence type="ECO:0000313" key="8">
    <source>
        <dbReference type="Proteomes" id="UP000299102"/>
    </source>
</evidence>
<dbReference type="GO" id="GO:0003723">
    <property type="term" value="F:RNA binding"/>
    <property type="evidence" value="ECO:0007669"/>
    <property type="project" value="TreeGrafter"/>
</dbReference>
<evidence type="ECO:0000256" key="1">
    <source>
        <dbReference type="ARBA" id="ARBA00004123"/>
    </source>
</evidence>
<evidence type="ECO:0000256" key="2">
    <source>
        <dbReference type="ARBA" id="ARBA00006678"/>
    </source>
</evidence>
<dbReference type="Gene3D" id="3.30.230.70">
    <property type="entry name" value="GHMP Kinase, N-terminal domain"/>
    <property type="match status" value="1"/>
</dbReference>
<accession>A0A4C1YVK6</accession>
<keyword evidence="3" id="KW-0698">rRNA processing</keyword>
<dbReference type="Pfam" id="PF01138">
    <property type="entry name" value="RNase_PH"/>
    <property type="match status" value="1"/>
</dbReference>
<dbReference type="PANTHER" id="PTHR11953">
    <property type="entry name" value="EXOSOME COMPLEX COMPONENT"/>
    <property type="match status" value="1"/>
</dbReference>
<dbReference type="GO" id="GO:0071051">
    <property type="term" value="P:poly(A)-dependent snoRNA 3'-end processing"/>
    <property type="evidence" value="ECO:0007669"/>
    <property type="project" value="TreeGrafter"/>
</dbReference>
<dbReference type="GO" id="GO:0000176">
    <property type="term" value="C:nuclear exosome (RNase complex)"/>
    <property type="evidence" value="ECO:0007669"/>
    <property type="project" value="TreeGrafter"/>
</dbReference>
<dbReference type="InterPro" id="IPR001247">
    <property type="entry name" value="ExoRNase_PH_dom1"/>
</dbReference>
<evidence type="ECO:0000256" key="4">
    <source>
        <dbReference type="ARBA" id="ARBA00022835"/>
    </source>
</evidence>
<dbReference type="InterPro" id="IPR027408">
    <property type="entry name" value="PNPase/RNase_PH_dom_sf"/>
</dbReference>
<dbReference type="Proteomes" id="UP000299102">
    <property type="component" value="Unassembled WGS sequence"/>
</dbReference>
<keyword evidence="4" id="KW-0271">Exosome</keyword>
<comment type="subcellular location">
    <subcellularLocation>
        <location evidence="1">Nucleus</location>
    </subcellularLocation>
</comment>